<dbReference type="InterPro" id="IPR003591">
    <property type="entry name" value="Leu-rich_rpt_typical-subtyp"/>
</dbReference>
<dbReference type="InterPro" id="IPR032675">
    <property type="entry name" value="LRR_dom_sf"/>
</dbReference>
<keyword evidence="1" id="KW-0433">Leucine-rich repeat</keyword>
<dbReference type="InterPro" id="IPR001611">
    <property type="entry name" value="Leu-rich_rpt"/>
</dbReference>
<dbReference type="AlphaFoldDB" id="A0A7J7IFX2"/>
<dbReference type="PANTHER" id="PTHR48051:SF1">
    <property type="entry name" value="RAS SUPPRESSOR PROTEIN 1"/>
    <property type="match status" value="1"/>
</dbReference>
<evidence type="ECO:0000256" key="1">
    <source>
        <dbReference type="ARBA" id="ARBA00022614"/>
    </source>
</evidence>
<accession>A0A7J7IFX2</accession>
<dbReference type="SUPFAM" id="SSF52058">
    <property type="entry name" value="L domain-like"/>
    <property type="match status" value="1"/>
</dbReference>
<organism evidence="3 4">
    <name type="scientific">Cyanidiococcus yangmingshanensis</name>
    <dbReference type="NCBI Taxonomy" id="2690220"/>
    <lineage>
        <taxon>Eukaryota</taxon>
        <taxon>Rhodophyta</taxon>
        <taxon>Bangiophyceae</taxon>
        <taxon>Cyanidiales</taxon>
        <taxon>Cyanidiaceae</taxon>
        <taxon>Cyanidiococcus</taxon>
    </lineage>
</organism>
<dbReference type="Proteomes" id="UP000530660">
    <property type="component" value="Unassembled WGS sequence"/>
</dbReference>
<dbReference type="OrthoDB" id="5458at2759"/>
<protein>
    <submittedName>
        <fullName evidence="3">Uncharacterized protein</fullName>
    </submittedName>
</protein>
<dbReference type="Gene3D" id="3.80.10.10">
    <property type="entry name" value="Ribonuclease Inhibitor"/>
    <property type="match status" value="1"/>
</dbReference>
<evidence type="ECO:0000313" key="4">
    <source>
        <dbReference type="Proteomes" id="UP000530660"/>
    </source>
</evidence>
<dbReference type="SMART" id="SM00369">
    <property type="entry name" value="LRR_TYP"/>
    <property type="match status" value="4"/>
</dbReference>
<sequence>MRETLPNLERLLLGCTPLVTVPPCALPLGLVELDLGYGDALQCLPDEVFSELKQMKFLYLGRNRLDSLPESLFDRETGCGASLIRLDLHGNALKSLPPAIGSCSALVELNLGRNQLKTLPAELASCRNLRVLHVYENDLHAPFPEVFLDAFPQLEQLNWRGNAALPRIPTEVEHRGPRALLNYLVRA</sequence>
<dbReference type="Pfam" id="PF13855">
    <property type="entry name" value="LRR_8"/>
    <property type="match status" value="1"/>
</dbReference>
<dbReference type="EMBL" id="VWRR01000015">
    <property type="protein sequence ID" value="KAF6001221.1"/>
    <property type="molecule type" value="Genomic_DNA"/>
</dbReference>
<name>A0A7J7IFX2_9RHOD</name>
<evidence type="ECO:0000256" key="2">
    <source>
        <dbReference type="ARBA" id="ARBA00022737"/>
    </source>
</evidence>
<dbReference type="GO" id="GO:0005737">
    <property type="term" value="C:cytoplasm"/>
    <property type="evidence" value="ECO:0007669"/>
    <property type="project" value="TreeGrafter"/>
</dbReference>
<dbReference type="InterPro" id="IPR050216">
    <property type="entry name" value="LRR_domain-containing"/>
</dbReference>
<dbReference type="PANTHER" id="PTHR48051">
    <property type="match status" value="1"/>
</dbReference>
<gene>
    <name evidence="3" type="ORF">F1559_001245</name>
</gene>
<comment type="caution">
    <text evidence="3">The sequence shown here is derived from an EMBL/GenBank/DDBJ whole genome shotgun (WGS) entry which is preliminary data.</text>
</comment>
<keyword evidence="2" id="KW-0677">Repeat</keyword>
<evidence type="ECO:0000313" key="3">
    <source>
        <dbReference type="EMBL" id="KAF6001221.1"/>
    </source>
</evidence>
<reference evidence="3 4" key="1">
    <citation type="journal article" date="2020" name="J. Phycol.">
        <title>Comparative genome analysis reveals Cyanidiococcus gen. nov., a new extremophilic red algal genus sister to Cyanidioschyzon (Cyanidioschyzonaceae, Rhodophyta).</title>
        <authorList>
            <person name="Liu S.-L."/>
            <person name="Chiang Y.-R."/>
            <person name="Yoon H.S."/>
            <person name="Fu H.-Y."/>
        </authorList>
    </citation>
    <scope>NUCLEOTIDE SEQUENCE [LARGE SCALE GENOMIC DNA]</scope>
    <source>
        <strain evidence="3 4">THAL066</strain>
    </source>
</reference>
<proteinExistence type="predicted"/>
<keyword evidence="4" id="KW-1185">Reference proteome</keyword>